<evidence type="ECO:0000256" key="4">
    <source>
        <dbReference type="ARBA" id="ARBA00023004"/>
    </source>
</evidence>
<organism evidence="7 8">
    <name type="scientific">Brachyspira catarrhinii</name>
    <dbReference type="NCBI Taxonomy" id="2528966"/>
    <lineage>
        <taxon>Bacteria</taxon>
        <taxon>Pseudomonadati</taxon>
        <taxon>Spirochaetota</taxon>
        <taxon>Spirochaetia</taxon>
        <taxon>Brachyspirales</taxon>
        <taxon>Brachyspiraceae</taxon>
        <taxon>Brachyspira</taxon>
    </lineage>
</organism>
<gene>
    <name evidence="7" type="ORF">EZH24_05705</name>
</gene>
<keyword evidence="4" id="KW-0408">Iron</keyword>
<reference evidence="7 8" key="1">
    <citation type="journal article" date="2019" name="Anaerobe">
        <title>Brachyspira catarrhinii sp. nov., an anaerobic intestinal spirochaete isolated from vervet monkeys may have been misidentified as Brachyspira aalborgi in previous studies.</title>
        <authorList>
            <person name="Phillips N.D."/>
            <person name="La T."/>
            <person name="Hampson D.J."/>
        </authorList>
    </citation>
    <scope>NUCLEOTIDE SEQUENCE [LARGE SCALE GENOMIC DNA]</scope>
    <source>
        <strain evidence="7 8">Z12</strain>
    </source>
</reference>
<name>A0ABY2TR47_9SPIR</name>
<comment type="caution">
    <text evidence="7">The sequence shown here is derived from an EMBL/GenBank/DDBJ whole genome shotgun (WGS) entry which is preliminary data.</text>
</comment>
<dbReference type="Proteomes" id="UP000310168">
    <property type="component" value="Unassembled WGS sequence"/>
</dbReference>
<feature type="domain" description="4Fe4S-binding SPASM" evidence="6">
    <location>
        <begin position="220"/>
        <end position="280"/>
    </location>
</feature>
<dbReference type="InterPro" id="IPR058240">
    <property type="entry name" value="rSAM_sf"/>
</dbReference>
<evidence type="ECO:0000256" key="2">
    <source>
        <dbReference type="ARBA" id="ARBA00022691"/>
    </source>
</evidence>
<dbReference type="CDD" id="cd21109">
    <property type="entry name" value="SPASM"/>
    <property type="match status" value="1"/>
</dbReference>
<dbReference type="Gene3D" id="3.20.20.70">
    <property type="entry name" value="Aldolase class I"/>
    <property type="match status" value="1"/>
</dbReference>
<keyword evidence="5" id="KW-0411">Iron-sulfur</keyword>
<dbReference type="SUPFAM" id="SSF102114">
    <property type="entry name" value="Radical SAM enzymes"/>
    <property type="match status" value="1"/>
</dbReference>
<evidence type="ECO:0000313" key="7">
    <source>
        <dbReference type="EMBL" id="TKZ35361.1"/>
    </source>
</evidence>
<dbReference type="InterPro" id="IPR013785">
    <property type="entry name" value="Aldolase_TIM"/>
</dbReference>
<dbReference type="InterPro" id="IPR050377">
    <property type="entry name" value="Radical_SAM_PqqE_MftC-like"/>
</dbReference>
<keyword evidence="2" id="KW-0949">S-adenosyl-L-methionine</keyword>
<dbReference type="InterPro" id="IPR023885">
    <property type="entry name" value="4Fe4S-binding_SPASM_dom"/>
</dbReference>
<evidence type="ECO:0000259" key="6">
    <source>
        <dbReference type="Pfam" id="PF13186"/>
    </source>
</evidence>
<dbReference type="PANTHER" id="PTHR11228">
    <property type="entry name" value="RADICAL SAM DOMAIN PROTEIN"/>
    <property type="match status" value="1"/>
</dbReference>
<dbReference type="InterPro" id="IPR007197">
    <property type="entry name" value="rSAM"/>
</dbReference>
<dbReference type="SFLD" id="SFLDG01067">
    <property type="entry name" value="SPASM/twitch_domain_containing"/>
    <property type="match status" value="1"/>
</dbReference>
<evidence type="ECO:0000256" key="3">
    <source>
        <dbReference type="ARBA" id="ARBA00022723"/>
    </source>
</evidence>
<evidence type="ECO:0000256" key="5">
    <source>
        <dbReference type="ARBA" id="ARBA00023014"/>
    </source>
</evidence>
<keyword evidence="8" id="KW-1185">Reference proteome</keyword>
<proteinExistence type="predicted"/>
<comment type="cofactor">
    <cofactor evidence="1">
        <name>[4Fe-4S] cluster</name>
        <dbReference type="ChEBI" id="CHEBI:49883"/>
    </cofactor>
</comment>
<accession>A0ABY2TR47</accession>
<evidence type="ECO:0000313" key="8">
    <source>
        <dbReference type="Proteomes" id="UP000310168"/>
    </source>
</evidence>
<evidence type="ECO:0000256" key="1">
    <source>
        <dbReference type="ARBA" id="ARBA00001966"/>
    </source>
</evidence>
<dbReference type="CDD" id="cd01335">
    <property type="entry name" value="Radical_SAM"/>
    <property type="match status" value="1"/>
</dbReference>
<dbReference type="RefSeq" id="WP_137998178.1">
    <property type="nucleotide sequence ID" value="NZ_SJDU01000114.1"/>
</dbReference>
<protein>
    <submittedName>
        <fullName evidence="7">Radical SAM/SPASM domain-containing protein</fullName>
    </submittedName>
</protein>
<keyword evidence="3" id="KW-0479">Metal-binding</keyword>
<dbReference type="Pfam" id="PF13186">
    <property type="entry name" value="SPASM"/>
    <property type="match status" value="1"/>
</dbReference>
<sequence length="372" mass="44129">MLKNIYKPHSLIIDLTTNCNQKCFFCWRINRPEYLKEVLKDTNKTIDFDIYKSIIDDACKINSIKWLSLCGPMGEPLLANNFLQFPQYAMNKKHFNTILINTNGFALNRYEPYEVLSSLTDIQVSVDTINPYTYEKIHGFGKQLPTVLENIKSLLHCKKKYSELKTNIRVRFTENEYNKNEWVEFEKYFNSINCEILHVKIHSFNGINPERNNEIGAYLCNQPYYVVNFNYKGEMTTCCTNFELNPTFGRIEKNKLISLFNSKKFNKWRINRMKGICSNCGGLGSITQRHDNYLSEDEYFRFTLLKKAPNFIKNIIGAKLDNIYLKNFAWWIPIRKWRDNFRNKFFDNFIGGGVNNGFKFLYPFRFRLDLNY</sequence>
<dbReference type="SFLD" id="SFLDS00029">
    <property type="entry name" value="Radical_SAM"/>
    <property type="match status" value="1"/>
</dbReference>
<dbReference type="PANTHER" id="PTHR11228:SF34">
    <property type="entry name" value="TUNGSTEN-CONTAINING ALDEHYDE FERREDOXIN OXIDOREDUCTASE COFACTOR MODIFYING PROTEIN"/>
    <property type="match status" value="1"/>
</dbReference>
<dbReference type="EMBL" id="SJDU01000114">
    <property type="protein sequence ID" value="TKZ35361.1"/>
    <property type="molecule type" value="Genomic_DNA"/>
</dbReference>